<dbReference type="Pfam" id="PF13086">
    <property type="entry name" value="AAA_11"/>
    <property type="match status" value="2"/>
</dbReference>
<dbReference type="PANTHER" id="PTHR10887:SF5">
    <property type="entry name" value="RNA HELICASE AQUARIUS"/>
    <property type="match status" value="1"/>
</dbReference>
<sequence>MVQKRAAKRARKSSEPKPDRAGRTGKTGKAGSEKAGSVGGGVWNPGMEEFSEGIVQSTYANIEQNLQSLELGQYLETFLFPNISEDHHSKAHVMSAAMIVVEKHNQGLEPFAFVHDELEKFTILFSAVAELENLNIPEKRTRIGFFNVAFNSLEVPIVRRTCLPYVHLPLWMNLSDERLKEELSNSPRRIRKQFDKLRNKQNASRGEQSLMIPRLLMDFVGTLEKSKDVEKASTGLGEKVAYLERFADLMIDLLSQLPTRRFFRPLVDDLQVVVKCRLAIAASKDPEAFSVLSKLLDLVDFYVEFEINDHTGDALSVESVVQRQCERLAFLQRTAFRTYPKVLEDLALTNQSSIEDRASLKEHLSKLDDKQLMEFAAAIQCVPKGETVSRLFAEEAILHRYCRRRTQAESFKREPLYPTEDLIWNTSIVPPSDFSFASKSLALPKLNLQFLTMYDYLLRNYTLYRLESTSEIRDDLESVIKRMRPRLADQGNLVFDGWARMAATIKDIKILEKKPPRLDHPSPRSVLCELTYDLRKLPLEARREWDEAKEHDVFFLVGIDIPETAFENGDDSKIGFAQANGVRHVRGICVSAMLDADGNEVREWEVGKAVYGRGDSPIRRLRAYLDPVQYFLDEEKGLSEKLYRSKGEGFNLLIRRKAKENNFKAILETIRNLISTSDAGTVIPAWLHDNFLGYGNPGGATYYSLAEEDGNERAGTLDFYDTFLSEEHLKRSFPHMDVQVTGGDMKDDAETHFKATFEEDSKLRVEAYDSSPMYRVGEKPKRNPVPFTPTQVGAIRSGMEKGLTLIVGPPGTGKTDVAVQILANLYRSYPDQKVLVVTHSNYALNDIFEKIMQRDVDERHLLRLGQGEKALATEKSFSKVGRVNHMLQKRLDRLSEVAALAKSLNVAGDHGYTCETADLFFKHTVRLRWEKFLDSIKREKDKGVQELFPFGQFFPDAPFSQDESARELNVKIASDCYDYILGVFKEVEECRAMELLRNNKDRGDYLLCKQARIIAMTCTHAAMRRDEFIRLGLRLENNPMEALLVDACKPWSYSNEFEWACHNVLRYDSLVMEEAGQVLEIETLIPMLLQKPDNPSSGSPLKRVVLVGDHNQLPPIVKNPALQKYARMSQSLFSRLIRLGNPAICLDKQGRARPELADLYRWRYDKLEDLGMLADGSAAAYKLGNPGFVHDFQLIDVGNLDTESAPVPFFYQNIVEAEYIAALYQYMRLLGYQAEKITVLTTYNGQKHLLKDVISARIQWNPSIGMPSKISTVDKYQGRQNDYVLLSLVRTRNVGHIRDVRRLVVALSRARLGLYMFCRKELFESCLELAPAFKLLSARPSVLELRTDERCGSQFARKSGKKGSAAGIVKVHNVDEMAELVSTYAGKLDEFFAAQRNTAPIEASTLPDENTAVVAQE</sequence>
<dbReference type="FunFam" id="3.40.50.300:FF:002863">
    <property type="entry name" value="Pre-mRNA-splicing factor cwf11"/>
    <property type="match status" value="1"/>
</dbReference>
<dbReference type="Pfam" id="PF21144">
    <property type="entry name" value="Aquarius_N_3rd"/>
    <property type="match status" value="1"/>
</dbReference>
<evidence type="ECO:0000313" key="8">
    <source>
        <dbReference type="EMBL" id="CAE0054135.1"/>
    </source>
</evidence>
<reference evidence="8" key="1">
    <citation type="submission" date="2021-01" db="EMBL/GenBank/DDBJ databases">
        <authorList>
            <person name="Corre E."/>
            <person name="Pelletier E."/>
            <person name="Niang G."/>
            <person name="Scheremetjew M."/>
            <person name="Finn R."/>
            <person name="Kale V."/>
            <person name="Holt S."/>
            <person name="Cochrane G."/>
            <person name="Meng A."/>
            <person name="Brown T."/>
            <person name="Cohen L."/>
        </authorList>
    </citation>
    <scope>NUCLEOTIDE SEQUENCE</scope>
    <source>
        <strain evidence="8">CCMP 769</strain>
    </source>
</reference>
<gene>
    <name evidence="8" type="ORF">RMAR00112_LOCUS22164</name>
</gene>
<dbReference type="PIRSF" id="PIRSF038901">
    <property type="entry name" value="AQR_cwf11"/>
    <property type="match status" value="1"/>
</dbReference>
<dbReference type="Pfam" id="PF13087">
    <property type="entry name" value="AAA_12"/>
    <property type="match status" value="1"/>
</dbReference>
<evidence type="ECO:0000259" key="4">
    <source>
        <dbReference type="Pfam" id="PF13087"/>
    </source>
</evidence>
<dbReference type="PANTHER" id="PTHR10887">
    <property type="entry name" value="DNA2/NAM7 HELICASE FAMILY"/>
    <property type="match status" value="1"/>
</dbReference>
<dbReference type="InterPro" id="IPR032174">
    <property type="entry name" value="Aquarius_N"/>
</dbReference>
<feature type="domain" description="DNA2/NAM7 helicase-like C-terminal" evidence="4">
    <location>
        <begin position="1128"/>
        <end position="1320"/>
    </location>
</feature>
<feature type="domain" description="DNA2/NAM7 helicase helicase" evidence="3">
    <location>
        <begin position="790"/>
        <end position="894"/>
    </location>
</feature>
<dbReference type="InterPro" id="IPR026300">
    <property type="entry name" value="CWF11_fam"/>
</dbReference>
<dbReference type="Pfam" id="PF21143">
    <property type="entry name" value="Aquarius_N_2nd"/>
    <property type="match status" value="1"/>
</dbReference>
<dbReference type="GO" id="GO:0000398">
    <property type="term" value="P:mRNA splicing, via spliceosome"/>
    <property type="evidence" value="ECO:0007669"/>
    <property type="project" value="InterPro"/>
</dbReference>
<dbReference type="Pfam" id="PF16399">
    <property type="entry name" value="Aquarius_N_1st"/>
    <property type="match status" value="1"/>
</dbReference>
<protein>
    <recommendedName>
        <fullName evidence="9">Intron-binding protein aquarius</fullName>
    </recommendedName>
</protein>
<evidence type="ECO:0000256" key="2">
    <source>
        <dbReference type="SAM" id="MobiDB-lite"/>
    </source>
</evidence>
<dbReference type="InterPro" id="IPR041679">
    <property type="entry name" value="DNA2/NAM7-like_C"/>
</dbReference>
<keyword evidence="1" id="KW-0539">Nucleus</keyword>
<feature type="domain" description="DNA2/NAM7 helicase helicase" evidence="3">
    <location>
        <begin position="1066"/>
        <end position="1119"/>
    </location>
</feature>
<dbReference type="GO" id="GO:0071013">
    <property type="term" value="C:catalytic step 2 spliceosome"/>
    <property type="evidence" value="ECO:0007669"/>
    <property type="project" value="TreeGrafter"/>
</dbReference>
<dbReference type="GO" id="GO:0003729">
    <property type="term" value="F:mRNA binding"/>
    <property type="evidence" value="ECO:0007669"/>
    <property type="project" value="TreeGrafter"/>
</dbReference>
<evidence type="ECO:0000259" key="6">
    <source>
        <dbReference type="Pfam" id="PF21143"/>
    </source>
</evidence>
<dbReference type="InterPro" id="IPR047187">
    <property type="entry name" value="SF1_C_Upf1"/>
</dbReference>
<name>A0A7S3A018_9RHOD</name>
<keyword evidence="1" id="KW-0508">mRNA splicing</keyword>
<feature type="domain" description="RNA helicase aquarius insertion" evidence="7">
    <location>
        <begin position="713"/>
        <end position="761"/>
    </location>
</feature>
<feature type="domain" description="RNA helicase aquarius beta-barrel" evidence="6">
    <location>
        <begin position="485"/>
        <end position="656"/>
    </location>
</feature>
<evidence type="ECO:0000259" key="7">
    <source>
        <dbReference type="Pfam" id="PF21144"/>
    </source>
</evidence>
<dbReference type="EMBL" id="HBHW01028610">
    <property type="protein sequence ID" value="CAE0054135.1"/>
    <property type="molecule type" value="Transcribed_RNA"/>
</dbReference>
<evidence type="ECO:0000256" key="1">
    <source>
        <dbReference type="PIRNR" id="PIRNR038901"/>
    </source>
</evidence>
<evidence type="ECO:0000259" key="3">
    <source>
        <dbReference type="Pfam" id="PF13086"/>
    </source>
</evidence>
<proteinExistence type="inferred from homology"/>
<comment type="subcellular location">
    <subcellularLocation>
        <location evidence="1">Nucleus</location>
    </subcellularLocation>
</comment>
<dbReference type="SUPFAM" id="SSF52540">
    <property type="entry name" value="P-loop containing nucleoside triphosphate hydrolases"/>
    <property type="match status" value="1"/>
</dbReference>
<dbReference type="CDD" id="cd17935">
    <property type="entry name" value="EEXXQc_AQR"/>
    <property type="match status" value="1"/>
</dbReference>
<keyword evidence="1" id="KW-0507">mRNA processing</keyword>
<dbReference type="InterPro" id="IPR027417">
    <property type="entry name" value="P-loop_NTPase"/>
</dbReference>
<organism evidence="8">
    <name type="scientific">Rhodosorus marinus</name>
    <dbReference type="NCBI Taxonomy" id="101924"/>
    <lineage>
        <taxon>Eukaryota</taxon>
        <taxon>Rhodophyta</taxon>
        <taxon>Stylonematophyceae</taxon>
        <taxon>Stylonematales</taxon>
        <taxon>Stylonemataceae</taxon>
        <taxon>Rhodosorus</taxon>
    </lineage>
</organism>
<dbReference type="InterPro" id="IPR048966">
    <property type="entry name" value="Aquarius_b-barrel"/>
</dbReference>
<dbReference type="InterPro" id="IPR048967">
    <property type="entry name" value="Aquarius_insert"/>
</dbReference>
<evidence type="ECO:0000259" key="5">
    <source>
        <dbReference type="Pfam" id="PF16399"/>
    </source>
</evidence>
<feature type="region of interest" description="Disordered" evidence="2">
    <location>
        <begin position="1"/>
        <end position="42"/>
    </location>
</feature>
<accession>A0A7S3A018</accession>
<dbReference type="GO" id="GO:0004386">
    <property type="term" value="F:helicase activity"/>
    <property type="evidence" value="ECO:0007669"/>
    <property type="project" value="InterPro"/>
</dbReference>
<comment type="similarity">
    <text evidence="1">Belongs to the CWF11 family.</text>
</comment>
<feature type="compositionally biased region" description="Basic and acidic residues" evidence="2">
    <location>
        <begin position="12"/>
        <end position="22"/>
    </location>
</feature>
<evidence type="ECO:0008006" key="9">
    <source>
        <dbReference type="Google" id="ProtNLM"/>
    </source>
</evidence>
<dbReference type="InterPro" id="IPR045055">
    <property type="entry name" value="DNA2/NAM7-like"/>
</dbReference>
<feature type="compositionally biased region" description="Basic residues" evidence="2">
    <location>
        <begin position="1"/>
        <end position="11"/>
    </location>
</feature>
<dbReference type="InterPro" id="IPR041677">
    <property type="entry name" value="DNA2/NAM7_AAA_11"/>
</dbReference>
<dbReference type="Gene3D" id="3.40.50.300">
    <property type="entry name" value="P-loop containing nucleotide triphosphate hydrolases"/>
    <property type="match status" value="2"/>
</dbReference>
<feature type="domain" description="RNA helicase aquarius N-terminal" evidence="5">
    <location>
        <begin position="64"/>
        <end position="403"/>
    </location>
</feature>
<dbReference type="CDD" id="cd18808">
    <property type="entry name" value="SF1_C_Upf1"/>
    <property type="match status" value="1"/>
</dbReference>